<comment type="subcellular location">
    <subcellularLocation>
        <location evidence="2 6">Cytoplasm</location>
    </subcellularLocation>
</comment>
<dbReference type="FunFam" id="3.90.950.10:FF:000004">
    <property type="entry name" value="dTTP/UTP pyrophosphatase"/>
    <property type="match status" value="1"/>
</dbReference>
<dbReference type="EC" id="3.6.1.9" evidence="6"/>
<feature type="site" description="Important for substrate specificity" evidence="6">
    <location>
        <position position="14"/>
    </location>
</feature>
<gene>
    <name evidence="7" type="ORF">C9J27_20940</name>
</gene>
<dbReference type="InterPro" id="IPR003697">
    <property type="entry name" value="Maf-like"/>
</dbReference>
<dbReference type="SUPFAM" id="SSF52972">
    <property type="entry name" value="ITPase-like"/>
    <property type="match status" value="1"/>
</dbReference>
<dbReference type="EMBL" id="PYNF01000028">
    <property type="protein sequence ID" value="PSU93566.1"/>
    <property type="molecule type" value="Genomic_DNA"/>
</dbReference>
<dbReference type="GO" id="GO:0047429">
    <property type="term" value="F:nucleoside triphosphate diphosphatase activity"/>
    <property type="evidence" value="ECO:0007669"/>
    <property type="project" value="UniProtKB-EC"/>
</dbReference>
<dbReference type="CDD" id="cd00555">
    <property type="entry name" value="Maf"/>
    <property type="match status" value="1"/>
</dbReference>
<dbReference type="PANTHER" id="PTHR43213">
    <property type="entry name" value="BIFUNCTIONAL DTTP/UTP PYROPHOSPHATASE/METHYLTRANSFERASE PROTEIN-RELATED"/>
    <property type="match status" value="1"/>
</dbReference>
<comment type="function">
    <text evidence="6">Nucleoside triphosphate pyrophosphatase that hydrolyzes dTTP and UTP. May have a dual role in cell division arrest and in preventing the incorporation of modified nucleotides into cellular nucleic acids.</text>
</comment>
<dbReference type="Pfam" id="PF02545">
    <property type="entry name" value="Maf"/>
    <property type="match status" value="1"/>
</dbReference>
<name>A0A0B7J4L2_9GAMM</name>
<dbReference type="AlphaFoldDB" id="A0A0B7J4L2"/>
<feature type="active site" description="Proton acceptor" evidence="6">
    <location>
        <position position="72"/>
    </location>
</feature>
<reference evidence="7 8" key="1">
    <citation type="submission" date="2018-01" db="EMBL/GenBank/DDBJ databases">
        <title>Whole genome sequencing of Histamine producing bacteria.</title>
        <authorList>
            <person name="Butler K."/>
        </authorList>
    </citation>
    <scope>NUCLEOTIDE SEQUENCE [LARGE SCALE GENOMIC DNA]</scope>
    <source>
        <strain evidence="7 8">FS-7.2</strain>
    </source>
</reference>
<feature type="site" description="Important for substrate specificity" evidence="6">
    <location>
        <position position="73"/>
    </location>
</feature>
<keyword evidence="4 6" id="KW-0378">Hydrolase</keyword>
<evidence type="ECO:0000313" key="8">
    <source>
        <dbReference type="Proteomes" id="UP000241426"/>
    </source>
</evidence>
<dbReference type="GO" id="GO:0005737">
    <property type="term" value="C:cytoplasm"/>
    <property type="evidence" value="ECO:0007669"/>
    <property type="project" value="UniProtKB-SubCell"/>
</dbReference>
<accession>A0A0B7J4L2</accession>
<feature type="site" description="Important for substrate specificity" evidence="6">
    <location>
        <position position="155"/>
    </location>
</feature>
<dbReference type="eggNOG" id="COG0424">
    <property type="taxonomic scope" value="Bacteria"/>
</dbReference>
<accession>A0A2T3KCP2</accession>
<organism evidence="7 8">
    <name type="scientific">Photobacterium kishitanii</name>
    <dbReference type="NCBI Taxonomy" id="318456"/>
    <lineage>
        <taxon>Bacteria</taxon>
        <taxon>Pseudomonadati</taxon>
        <taxon>Pseudomonadota</taxon>
        <taxon>Gammaproteobacteria</taxon>
        <taxon>Vibrionales</taxon>
        <taxon>Vibrionaceae</taxon>
        <taxon>Photobacterium</taxon>
    </lineage>
</organism>
<comment type="similarity">
    <text evidence="6">Belongs to the Maf family. YhdE subfamily.</text>
</comment>
<dbReference type="PANTHER" id="PTHR43213:SF5">
    <property type="entry name" value="BIFUNCTIONAL DTTP_UTP PYROPHOSPHATASE_METHYLTRANSFERASE PROTEIN-RELATED"/>
    <property type="match status" value="1"/>
</dbReference>
<comment type="catalytic activity">
    <reaction evidence="6">
        <text>dTTP + H2O = dTMP + diphosphate + H(+)</text>
        <dbReference type="Rhea" id="RHEA:28534"/>
        <dbReference type="ChEBI" id="CHEBI:15377"/>
        <dbReference type="ChEBI" id="CHEBI:15378"/>
        <dbReference type="ChEBI" id="CHEBI:33019"/>
        <dbReference type="ChEBI" id="CHEBI:37568"/>
        <dbReference type="ChEBI" id="CHEBI:63528"/>
        <dbReference type="EC" id="3.6.1.9"/>
    </reaction>
</comment>
<evidence type="ECO:0000256" key="6">
    <source>
        <dbReference type="HAMAP-Rule" id="MF_00528"/>
    </source>
</evidence>
<keyword evidence="3 6" id="KW-0963">Cytoplasm</keyword>
<dbReference type="GO" id="GO:0009117">
    <property type="term" value="P:nucleotide metabolic process"/>
    <property type="evidence" value="ECO:0007669"/>
    <property type="project" value="UniProtKB-KW"/>
</dbReference>
<dbReference type="InterPro" id="IPR029001">
    <property type="entry name" value="ITPase-like_fam"/>
</dbReference>
<evidence type="ECO:0000256" key="5">
    <source>
        <dbReference type="ARBA" id="ARBA00023080"/>
    </source>
</evidence>
<dbReference type="Gene3D" id="3.90.950.10">
    <property type="match status" value="1"/>
</dbReference>
<dbReference type="PIRSF" id="PIRSF006305">
    <property type="entry name" value="Maf"/>
    <property type="match status" value="1"/>
</dbReference>
<protein>
    <recommendedName>
        <fullName evidence="6">dTTP/UTP pyrophosphatase</fullName>
        <shortName evidence="6">dTTPase/UTPase</shortName>
        <ecNumber evidence="6">3.6.1.9</ecNumber>
    </recommendedName>
    <alternativeName>
        <fullName evidence="6">Nucleoside triphosphate pyrophosphatase</fullName>
    </alternativeName>
    <alternativeName>
        <fullName evidence="6">Nucleotide pyrophosphatase</fullName>
        <shortName evidence="6">Nucleotide PPase</shortName>
    </alternativeName>
</protein>
<proteinExistence type="inferred from homology"/>
<comment type="caution">
    <text evidence="6">Lacks conserved residue(s) required for the propagation of feature annotation.</text>
</comment>
<comment type="catalytic activity">
    <reaction evidence="6">
        <text>UTP + H2O = UMP + diphosphate + H(+)</text>
        <dbReference type="Rhea" id="RHEA:29395"/>
        <dbReference type="ChEBI" id="CHEBI:15377"/>
        <dbReference type="ChEBI" id="CHEBI:15378"/>
        <dbReference type="ChEBI" id="CHEBI:33019"/>
        <dbReference type="ChEBI" id="CHEBI:46398"/>
        <dbReference type="ChEBI" id="CHEBI:57865"/>
        <dbReference type="EC" id="3.6.1.9"/>
    </reaction>
</comment>
<evidence type="ECO:0000313" key="7">
    <source>
        <dbReference type="EMBL" id="PSU93566.1"/>
    </source>
</evidence>
<dbReference type="RefSeq" id="WP_036793127.1">
    <property type="nucleotide sequence ID" value="NZ_JAUZMX010000001.1"/>
</dbReference>
<dbReference type="HAMAP" id="MF_00528">
    <property type="entry name" value="Maf"/>
    <property type="match status" value="1"/>
</dbReference>
<dbReference type="NCBIfam" id="TIGR00172">
    <property type="entry name" value="maf"/>
    <property type="match status" value="1"/>
</dbReference>
<dbReference type="Proteomes" id="UP000241426">
    <property type="component" value="Unassembled WGS sequence"/>
</dbReference>
<evidence type="ECO:0000256" key="1">
    <source>
        <dbReference type="ARBA" id="ARBA00001968"/>
    </source>
</evidence>
<keyword evidence="5 6" id="KW-0546">Nucleotide metabolism</keyword>
<sequence length="190" mass="21169">MAAIQLYLASGSPRRMELLTQLGYNFERIVVDVEECHQAQETAAQYVQRLSRDKAFAGVKAANNDIPVLGADTIVVVDQQILEKPVDFEDAARMLRLLSGRQHQVMTAVTLATPSHNQTCLVTTQVWFKTLSENDIKKYWQSGEPQDKAGSYGIQGLGGKFITRIDGSYYAVMGLPLVETDIMVQDFLKL</sequence>
<evidence type="ECO:0000256" key="3">
    <source>
        <dbReference type="ARBA" id="ARBA00022490"/>
    </source>
</evidence>
<dbReference type="GeneID" id="29942194"/>
<evidence type="ECO:0000256" key="4">
    <source>
        <dbReference type="ARBA" id="ARBA00022801"/>
    </source>
</evidence>
<comment type="cofactor">
    <cofactor evidence="1 6">
        <name>a divalent metal cation</name>
        <dbReference type="ChEBI" id="CHEBI:60240"/>
    </cofactor>
</comment>
<evidence type="ECO:0000256" key="2">
    <source>
        <dbReference type="ARBA" id="ARBA00004496"/>
    </source>
</evidence>
<comment type="caution">
    <text evidence="7">The sequence shown here is derived from an EMBL/GenBank/DDBJ whole genome shotgun (WGS) entry which is preliminary data.</text>
</comment>